<keyword evidence="4" id="KW-1185">Reference proteome</keyword>
<name>A0A2P4Y946_9STRA</name>
<dbReference type="AlphaFoldDB" id="A0A2P4Y946"/>
<organism evidence="3 4">
    <name type="scientific">Phytophthora palmivora</name>
    <dbReference type="NCBI Taxonomy" id="4796"/>
    <lineage>
        <taxon>Eukaryota</taxon>
        <taxon>Sar</taxon>
        <taxon>Stramenopiles</taxon>
        <taxon>Oomycota</taxon>
        <taxon>Peronosporomycetes</taxon>
        <taxon>Peronosporales</taxon>
        <taxon>Peronosporaceae</taxon>
        <taxon>Phytophthora</taxon>
    </lineage>
</organism>
<evidence type="ECO:0000313" key="4">
    <source>
        <dbReference type="Proteomes" id="UP000237271"/>
    </source>
</evidence>
<sequence length="399" mass="44118">MSPTQASPVNFPRLNGRNFIICVTAALDGKNLLGFVTQADYAGDSDVDLDPDEELNPAYSHQLDASLTRLGVPKPDSKEDSSTSESSDRSSDGSAGDDGDVDMGQENPPMIQSFTAQKQQELDRAEKLKAKSQQLSSKKLRLMEAKAKAFLIKTIDDQHVLMVKEKTTAYEIYQTLCNKYEGAAVHSDPYYIQSYLMALKYEEGSDLATFIYDLESAMTAAADSTNSVLSDEQKSLYLYHSLPTDWKSELAVWKGSRKYTPYEDLKRNIETKTRAETAMQASAPEQVLVAAPSNTDTVPVSSRKCNYCQRDKHDTADCYILQRHLYNGQIKAGTVLPANFKLQGNDYKINFPNAKKCVLFFAHCAKFEAKTGGGKSLYQFQAKSTDSDQEAHMATSGAG</sequence>
<reference evidence="3 4" key="1">
    <citation type="journal article" date="2017" name="Genome Biol. Evol.">
        <title>Phytophthora megakarya and P. palmivora, closely related causal agents of cacao black pod rot, underwent increases in genome sizes and gene numbers by different mechanisms.</title>
        <authorList>
            <person name="Ali S.S."/>
            <person name="Shao J."/>
            <person name="Lary D.J."/>
            <person name="Kronmiller B."/>
            <person name="Shen D."/>
            <person name="Strem M.D."/>
            <person name="Amoako-Attah I."/>
            <person name="Akrofi A.Y."/>
            <person name="Begoude B.A."/>
            <person name="Ten Hoopen G.M."/>
            <person name="Coulibaly K."/>
            <person name="Kebe B.I."/>
            <person name="Melnick R.L."/>
            <person name="Guiltinan M.J."/>
            <person name="Tyler B.M."/>
            <person name="Meinhardt L.W."/>
            <person name="Bailey B.A."/>
        </authorList>
    </citation>
    <scope>NUCLEOTIDE SEQUENCE [LARGE SCALE GENOMIC DNA]</scope>
    <source>
        <strain evidence="4">sbr112.9</strain>
    </source>
</reference>
<feature type="coiled-coil region" evidence="1">
    <location>
        <begin position="111"/>
        <end position="148"/>
    </location>
</feature>
<comment type="caution">
    <text evidence="3">The sequence shown here is derived from an EMBL/GenBank/DDBJ whole genome shotgun (WGS) entry which is preliminary data.</text>
</comment>
<protein>
    <submittedName>
        <fullName evidence="3">Uncharacterized protein</fullName>
    </submittedName>
</protein>
<feature type="region of interest" description="Disordered" evidence="2">
    <location>
        <begin position="65"/>
        <end position="108"/>
    </location>
</feature>
<dbReference type="OrthoDB" id="126665at2759"/>
<feature type="compositionally biased region" description="Basic and acidic residues" evidence="2">
    <location>
        <begin position="75"/>
        <end position="91"/>
    </location>
</feature>
<evidence type="ECO:0000313" key="3">
    <source>
        <dbReference type="EMBL" id="POM74341.1"/>
    </source>
</evidence>
<evidence type="ECO:0000256" key="1">
    <source>
        <dbReference type="SAM" id="Coils"/>
    </source>
</evidence>
<gene>
    <name evidence="3" type="ORF">PHPALM_8716</name>
</gene>
<evidence type="ECO:0000256" key="2">
    <source>
        <dbReference type="SAM" id="MobiDB-lite"/>
    </source>
</evidence>
<accession>A0A2P4Y946</accession>
<proteinExistence type="predicted"/>
<keyword evidence="1" id="KW-0175">Coiled coil</keyword>
<dbReference type="Pfam" id="PF14223">
    <property type="entry name" value="Retrotran_gag_2"/>
    <property type="match status" value="1"/>
</dbReference>
<dbReference type="EMBL" id="NCKW01004884">
    <property type="protein sequence ID" value="POM74341.1"/>
    <property type="molecule type" value="Genomic_DNA"/>
</dbReference>
<dbReference type="Proteomes" id="UP000237271">
    <property type="component" value="Unassembled WGS sequence"/>
</dbReference>